<dbReference type="EMBL" id="JAAITX010000006">
    <property type="protein sequence ID" value="NVH58949.1"/>
    <property type="molecule type" value="Genomic_DNA"/>
</dbReference>
<dbReference type="Proteomes" id="UP000701680">
    <property type="component" value="Unassembled WGS sequence"/>
</dbReference>
<dbReference type="SMART" id="SM00271">
    <property type="entry name" value="DnaJ"/>
    <property type="match status" value="1"/>
</dbReference>
<evidence type="ECO:0000259" key="2">
    <source>
        <dbReference type="PROSITE" id="PS50076"/>
    </source>
</evidence>
<keyword evidence="5" id="KW-1185">Reference proteome</keyword>
<dbReference type="Gene3D" id="1.25.40.10">
    <property type="entry name" value="Tetratricopeptide repeat domain"/>
    <property type="match status" value="1"/>
</dbReference>
<dbReference type="InterPro" id="IPR036869">
    <property type="entry name" value="J_dom_sf"/>
</dbReference>
<dbReference type="PANTHER" id="PTHR43948:SF14">
    <property type="entry name" value="PROTEIN DNAJ, PUTATIVE-RELATED"/>
    <property type="match status" value="1"/>
</dbReference>
<dbReference type="Gene3D" id="1.10.287.110">
    <property type="entry name" value="DnaJ domain"/>
    <property type="match status" value="1"/>
</dbReference>
<dbReference type="GO" id="GO:0005737">
    <property type="term" value="C:cytoplasm"/>
    <property type="evidence" value="ECO:0007669"/>
    <property type="project" value="TreeGrafter"/>
</dbReference>
<sequence length="257" mass="27860">MLDPYSILGVSQSASDDDIKKAYRSLSRKYHPDANINNPNKDQAEAKFKEVQQAYQQIMKEREYGTSNASGNYGSSGGYGNYGSSGGYGSYGGGYGDFGDFGGFGTFRGFNGQYQQAGSGAAESEDELHMRAAFNFINSGHYQEALNLLNPITRRNALWYYYSALANSGAGNNVIALQHAKEALRLEPDNMQYQMLVNRFERGGTWYQEQQGPYQTTFTGGGNFCMKLCIANLVCNLCCGGGGLCCGGGVPTGGNYI</sequence>
<feature type="domain" description="J" evidence="2">
    <location>
        <begin position="3"/>
        <end position="83"/>
    </location>
</feature>
<dbReference type="SUPFAM" id="SSF46565">
    <property type="entry name" value="Chaperone J-domain"/>
    <property type="match status" value="1"/>
</dbReference>
<dbReference type="GO" id="GO:0051087">
    <property type="term" value="F:protein-folding chaperone binding"/>
    <property type="evidence" value="ECO:0007669"/>
    <property type="project" value="TreeGrafter"/>
</dbReference>
<dbReference type="CDD" id="cd06257">
    <property type="entry name" value="DnaJ"/>
    <property type="match status" value="1"/>
</dbReference>
<accession>A0A850HMY9</accession>
<gene>
    <name evidence="4" type="ORF">G5A66_09890</name>
    <name evidence="3" type="ORF">G5A75_09915</name>
</gene>
<dbReference type="GO" id="GO:0051082">
    <property type="term" value="F:unfolded protein binding"/>
    <property type="evidence" value="ECO:0007669"/>
    <property type="project" value="TreeGrafter"/>
</dbReference>
<organism evidence="4 5">
    <name type="scientific">Dorea phocaeensis</name>
    <dbReference type="NCBI Taxonomy" id="2040291"/>
    <lineage>
        <taxon>Bacteria</taxon>
        <taxon>Bacillati</taxon>
        <taxon>Bacillota</taxon>
        <taxon>Clostridia</taxon>
        <taxon>Lachnospirales</taxon>
        <taxon>Lachnospiraceae</taxon>
        <taxon>Dorea</taxon>
    </lineage>
</organism>
<keyword evidence="1" id="KW-0235">DNA replication</keyword>
<name>A0A850HMY9_9FIRM</name>
<dbReference type="AlphaFoldDB" id="A0A850HMY9"/>
<dbReference type="PANTHER" id="PTHR43948">
    <property type="entry name" value="DNAJ HOMOLOG SUBFAMILY B"/>
    <property type="match status" value="1"/>
</dbReference>
<dbReference type="RefSeq" id="WP_173814949.1">
    <property type="nucleotide sequence ID" value="NZ_JAAITX010000006.1"/>
</dbReference>
<evidence type="ECO:0000313" key="6">
    <source>
        <dbReference type="Proteomes" id="UP000701680"/>
    </source>
</evidence>
<reference evidence="4" key="2">
    <citation type="submission" date="2020-02" db="EMBL/GenBank/DDBJ databases">
        <authorList>
            <person name="Littmann E."/>
            <person name="Sorbara M."/>
        </authorList>
    </citation>
    <scope>NUCLEOTIDE SEQUENCE</scope>
    <source>
        <strain evidence="4">MSK.17.11</strain>
        <strain evidence="3">MSK.17.38</strain>
    </source>
</reference>
<dbReference type="InterPro" id="IPR001623">
    <property type="entry name" value="DnaJ_domain"/>
</dbReference>
<evidence type="ECO:0000313" key="5">
    <source>
        <dbReference type="Proteomes" id="UP000528555"/>
    </source>
</evidence>
<proteinExistence type="predicted"/>
<dbReference type="GO" id="GO:0006260">
    <property type="term" value="P:DNA replication"/>
    <property type="evidence" value="ECO:0007669"/>
    <property type="project" value="UniProtKB-KW"/>
</dbReference>
<dbReference type="EMBL" id="JAAIUO010000006">
    <property type="protein sequence ID" value="NSK15176.1"/>
    <property type="molecule type" value="Genomic_DNA"/>
</dbReference>
<evidence type="ECO:0000313" key="4">
    <source>
        <dbReference type="EMBL" id="NVH58949.1"/>
    </source>
</evidence>
<comment type="caution">
    <text evidence="4">The sequence shown here is derived from an EMBL/GenBank/DDBJ whole genome shotgun (WGS) entry which is preliminary data.</text>
</comment>
<dbReference type="Pfam" id="PF00226">
    <property type="entry name" value="DnaJ"/>
    <property type="match status" value="1"/>
</dbReference>
<dbReference type="PRINTS" id="PR00625">
    <property type="entry name" value="JDOMAIN"/>
</dbReference>
<dbReference type="InterPro" id="IPR011990">
    <property type="entry name" value="TPR-like_helical_dom_sf"/>
</dbReference>
<dbReference type="GO" id="GO:0044183">
    <property type="term" value="F:protein folding chaperone"/>
    <property type="evidence" value="ECO:0007669"/>
    <property type="project" value="TreeGrafter"/>
</dbReference>
<protein>
    <submittedName>
        <fullName evidence="4">DnaJ domain-containing protein</fullName>
    </submittedName>
</protein>
<reference evidence="5 6" key="1">
    <citation type="journal article" date="2020" name="Cell Host Microbe">
        <title>Functional and Genomic Variation between Human-Derived Isolates of Lachnospiraceae Reveals Inter- and Intra-Species Diversity.</title>
        <authorList>
            <person name="Sorbara M.T."/>
            <person name="Littmann E.R."/>
            <person name="Fontana E."/>
            <person name="Moody T.U."/>
            <person name="Kohout C.E."/>
            <person name="Gjonbalaj M."/>
            <person name="Eaton V."/>
            <person name="Seok R."/>
            <person name="Leiner I.M."/>
            <person name="Pamer E.G."/>
        </authorList>
    </citation>
    <scope>NUCLEOTIDE SEQUENCE [LARGE SCALE GENOMIC DNA]</scope>
    <source>
        <strain evidence="4 5">MSK.17.11</strain>
        <strain evidence="3 6">MSK.17.38</strain>
    </source>
</reference>
<dbReference type="PROSITE" id="PS50076">
    <property type="entry name" value="DNAJ_2"/>
    <property type="match status" value="1"/>
</dbReference>
<dbReference type="Proteomes" id="UP000528555">
    <property type="component" value="Unassembled WGS sequence"/>
</dbReference>
<dbReference type="SUPFAM" id="SSF48452">
    <property type="entry name" value="TPR-like"/>
    <property type="match status" value="1"/>
</dbReference>
<evidence type="ECO:0000313" key="3">
    <source>
        <dbReference type="EMBL" id="NSK15176.1"/>
    </source>
</evidence>
<evidence type="ECO:0000256" key="1">
    <source>
        <dbReference type="ARBA" id="ARBA00022705"/>
    </source>
</evidence>